<sequence length="265" mass="29024">MAECRDAALTLAHAFAADDYAQYLVADDGGACDAGSDEDGNVGGGGGGGRSRGLTTEEDKWRLHVDILTYTVASHCMSGLVKAVGAECDAVALWGPPGKHLDSWWTQLRSGMWRMYFQLSPEGRKRYFDEIVPRLHDAKVQVLGDRENDAWFLAYLGTKPNSQGRGYAAKLLRDMMARADAEKRPIYLESSSQANNAYYEKFGFEVKQDVFLERGPVPVRLSIMVREPRKVAYTAGPSSSLSSSSSPMGKKKKFVVGAAKGLRRG</sequence>
<gene>
    <name evidence="1" type="ORF">F5144DRAFT_490368</name>
</gene>
<name>A0ACB7P6D4_9PEZI</name>
<evidence type="ECO:0000313" key="2">
    <source>
        <dbReference type="Proteomes" id="UP000724584"/>
    </source>
</evidence>
<evidence type="ECO:0000313" key="1">
    <source>
        <dbReference type="EMBL" id="KAH6631865.1"/>
    </source>
</evidence>
<dbReference type="Proteomes" id="UP000724584">
    <property type="component" value="Unassembled WGS sequence"/>
</dbReference>
<proteinExistence type="predicted"/>
<keyword evidence="2" id="KW-1185">Reference proteome</keyword>
<dbReference type="EMBL" id="JAGIZQ010000004">
    <property type="protein sequence ID" value="KAH6631865.1"/>
    <property type="molecule type" value="Genomic_DNA"/>
</dbReference>
<comment type="caution">
    <text evidence="1">The sequence shown here is derived from an EMBL/GenBank/DDBJ whole genome shotgun (WGS) entry which is preliminary data.</text>
</comment>
<accession>A0ACB7P6D4</accession>
<organism evidence="1 2">
    <name type="scientific">Chaetomium tenue</name>
    <dbReference type="NCBI Taxonomy" id="1854479"/>
    <lineage>
        <taxon>Eukaryota</taxon>
        <taxon>Fungi</taxon>
        <taxon>Dikarya</taxon>
        <taxon>Ascomycota</taxon>
        <taxon>Pezizomycotina</taxon>
        <taxon>Sordariomycetes</taxon>
        <taxon>Sordariomycetidae</taxon>
        <taxon>Sordariales</taxon>
        <taxon>Chaetomiaceae</taxon>
        <taxon>Chaetomium</taxon>
    </lineage>
</organism>
<protein>
    <submittedName>
        <fullName evidence="1">Uncharacterized protein</fullName>
    </submittedName>
</protein>
<reference evidence="1 2" key="1">
    <citation type="journal article" date="2021" name="Nat. Commun.">
        <title>Genetic determinants of endophytism in the Arabidopsis root mycobiome.</title>
        <authorList>
            <person name="Mesny F."/>
            <person name="Miyauchi S."/>
            <person name="Thiergart T."/>
            <person name="Pickel B."/>
            <person name="Atanasova L."/>
            <person name="Karlsson M."/>
            <person name="Huettel B."/>
            <person name="Barry K.W."/>
            <person name="Haridas S."/>
            <person name="Chen C."/>
            <person name="Bauer D."/>
            <person name="Andreopoulos W."/>
            <person name="Pangilinan J."/>
            <person name="LaButti K."/>
            <person name="Riley R."/>
            <person name="Lipzen A."/>
            <person name="Clum A."/>
            <person name="Drula E."/>
            <person name="Henrissat B."/>
            <person name="Kohler A."/>
            <person name="Grigoriev I.V."/>
            <person name="Martin F.M."/>
            <person name="Hacquard S."/>
        </authorList>
    </citation>
    <scope>NUCLEOTIDE SEQUENCE [LARGE SCALE GENOMIC DNA]</scope>
    <source>
        <strain evidence="1 2">MPI-SDFR-AT-0079</strain>
    </source>
</reference>